<dbReference type="InterPro" id="IPR001314">
    <property type="entry name" value="Peptidase_S1A"/>
</dbReference>
<organism evidence="16 17">
    <name type="scientific">Pleurodeles waltl</name>
    <name type="common">Iberian ribbed newt</name>
    <dbReference type="NCBI Taxonomy" id="8319"/>
    <lineage>
        <taxon>Eukaryota</taxon>
        <taxon>Metazoa</taxon>
        <taxon>Chordata</taxon>
        <taxon>Craniata</taxon>
        <taxon>Vertebrata</taxon>
        <taxon>Euteleostomi</taxon>
        <taxon>Amphibia</taxon>
        <taxon>Batrachia</taxon>
        <taxon>Caudata</taxon>
        <taxon>Salamandroidea</taxon>
        <taxon>Salamandridae</taxon>
        <taxon>Pleurodelinae</taxon>
        <taxon>Pleurodeles</taxon>
    </lineage>
</organism>
<dbReference type="InterPro" id="IPR009003">
    <property type="entry name" value="Peptidase_S1_PA"/>
</dbReference>
<feature type="chain" id="PRO_5043518574" description="Granzyme M" evidence="14">
    <location>
        <begin position="19"/>
        <end position="263"/>
    </location>
</feature>
<name>A0AAV7Q9X9_PLEWA</name>
<dbReference type="GO" id="GO:0006508">
    <property type="term" value="P:proteolysis"/>
    <property type="evidence" value="ECO:0007669"/>
    <property type="project" value="UniProtKB-KW"/>
</dbReference>
<evidence type="ECO:0000256" key="11">
    <source>
        <dbReference type="ARBA" id="ARBA00067130"/>
    </source>
</evidence>
<dbReference type="GO" id="GO:0004252">
    <property type="term" value="F:serine-type endopeptidase activity"/>
    <property type="evidence" value="ECO:0007669"/>
    <property type="project" value="UniProtKB-EC"/>
</dbReference>
<dbReference type="Pfam" id="PF00089">
    <property type="entry name" value="Trypsin"/>
    <property type="match status" value="1"/>
</dbReference>
<dbReference type="PANTHER" id="PTHR24250:SF65">
    <property type="entry name" value="CHYMOTRYPSINOGEN B"/>
    <property type="match status" value="1"/>
</dbReference>
<evidence type="ECO:0000256" key="5">
    <source>
        <dbReference type="ARBA" id="ARBA00022801"/>
    </source>
</evidence>
<evidence type="ECO:0000256" key="7">
    <source>
        <dbReference type="ARBA" id="ARBA00023145"/>
    </source>
</evidence>
<dbReference type="Proteomes" id="UP001066276">
    <property type="component" value="Chromosome 6"/>
</dbReference>
<dbReference type="FunFam" id="2.40.10.10:FF:000146">
    <property type="entry name" value="Serine protease 53"/>
    <property type="match status" value="1"/>
</dbReference>
<keyword evidence="3" id="KW-0645">Protease</keyword>
<proteinExistence type="predicted"/>
<dbReference type="Gene3D" id="2.40.10.10">
    <property type="entry name" value="Trypsin-like serine proteases"/>
    <property type="match status" value="1"/>
</dbReference>
<evidence type="ECO:0000313" key="17">
    <source>
        <dbReference type="Proteomes" id="UP001066276"/>
    </source>
</evidence>
<dbReference type="PRINTS" id="PR00722">
    <property type="entry name" value="CHYMOTRYPSIN"/>
</dbReference>
<evidence type="ECO:0000256" key="10">
    <source>
        <dbReference type="ARBA" id="ARBA00054080"/>
    </source>
</evidence>
<evidence type="ECO:0000256" key="14">
    <source>
        <dbReference type="SAM" id="SignalP"/>
    </source>
</evidence>
<keyword evidence="5" id="KW-0378">Hydrolase</keyword>
<evidence type="ECO:0000313" key="16">
    <source>
        <dbReference type="EMBL" id="KAJ1137367.1"/>
    </source>
</evidence>
<sequence>MTLLPLLCSLALVSTALCCGVPQIHPVLSGFARVIKGEEAVPGSWPWQVSLQEKDGWHICGGSLISARWVVTSVTCSITTSHLVILGEHDRANNTEVIKTVGIAEVFVHHDWKPETKEFDIALLKLATPVGFTKTVSPVCIPEEEEEYTGFELCVTTGWGLTRNNALFSPNKLHQAAVPLVMNIDCEAFYGSVIFDSMICAGGAGSASCAGDIGGPLVCERYGAWYLVGLSSWTSPNCSSTLPAVYSRLTWFREWIDEIVMAN</sequence>
<evidence type="ECO:0000256" key="4">
    <source>
        <dbReference type="ARBA" id="ARBA00022729"/>
    </source>
</evidence>
<feature type="signal peptide" evidence="14">
    <location>
        <begin position="1"/>
        <end position="18"/>
    </location>
</feature>
<dbReference type="GO" id="GO:0005576">
    <property type="term" value="C:extracellular region"/>
    <property type="evidence" value="ECO:0007669"/>
    <property type="project" value="UniProtKB-SubCell"/>
</dbReference>
<reference evidence="16" key="1">
    <citation type="journal article" date="2022" name="bioRxiv">
        <title>Sequencing and chromosome-scale assembly of the giantPleurodeles waltlgenome.</title>
        <authorList>
            <person name="Brown T."/>
            <person name="Elewa A."/>
            <person name="Iarovenko S."/>
            <person name="Subramanian E."/>
            <person name="Araus A.J."/>
            <person name="Petzold A."/>
            <person name="Susuki M."/>
            <person name="Suzuki K.-i.T."/>
            <person name="Hayashi T."/>
            <person name="Toyoda A."/>
            <person name="Oliveira C."/>
            <person name="Osipova E."/>
            <person name="Leigh N.D."/>
            <person name="Simon A."/>
            <person name="Yun M.H."/>
        </authorList>
    </citation>
    <scope>NUCLEOTIDE SEQUENCE</scope>
    <source>
        <strain evidence="16">20211129_DDA</strain>
        <tissue evidence="16">Liver</tissue>
    </source>
</reference>
<evidence type="ECO:0000256" key="2">
    <source>
        <dbReference type="ARBA" id="ARBA00022525"/>
    </source>
</evidence>
<keyword evidence="6" id="KW-0720">Serine protease</keyword>
<keyword evidence="4 14" id="KW-0732">Signal</keyword>
<protein>
    <recommendedName>
        <fullName evidence="11">Granzyme M</fullName>
        <ecNumber evidence="9">3.4.21.1</ecNumber>
    </recommendedName>
    <alternativeName>
        <fullName evidence="12">Met-ase</fullName>
    </alternativeName>
    <alternativeName>
        <fullName evidence="13">Natural killer cell granular protease</fullName>
    </alternativeName>
</protein>
<evidence type="ECO:0000256" key="3">
    <source>
        <dbReference type="ARBA" id="ARBA00022670"/>
    </source>
</evidence>
<dbReference type="EC" id="3.4.21.1" evidence="9"/>
<keyword evidence="17" id="KW-1185">Reference proteome</keyword>
<keyword evidence="7" id="KW-0865">Zymogen</keyword>
<evidence type="ECO:0000256" key="12">
    <source>
        <dbReference type="ARBA" id="ARBA00078807"/>
    </source>
</evidence>
<evidence type="ECO:0000256" key="13">
    <source>
        <dbReference type="ARBA" id="ARBA00079711"/>
    </source>
</evidence>
<dbReference type="AlphaFoldDB" id="A0AAV7Q9X9"/>
<dbReference type="SMART" id="SM00020">
    <property type="entry name" value="Tryp_SPc"/>
    <property type="match status" value="1"/>
</dbReference>
<comment type="subcellular location">
    <subcellularLocation>
        <location evidence="1">Secreted</location>
        <location evidence="1">Extracellular space</location>
    </subcellularLocation>
</comment>
<dbReference type="InterPro" id="IPR001254">
    <property type="entry name" value="Trypsin_dom"/>
</dbReference>
<evidence type="ECO:0000256" key="1">
    <source>
        <dbReference type="ARBA" id="ARBA00004239"/>
    </source>
</evidence>
<keyword evidence="2" id="KW-0964">Secreted</keyword>
<evidence type="ECO:0000256" key="9">
    <source>
        <dbReference type="ARBA" id="ARBA00044036"/>
    </source>
</evidence>
<gene>
    <name evidence="16" type="ORF">NDU88_003776</name>
</gene>
<feature type="domain" description="Peptidase S1" evidence="15">
    <location>
        <begin position="34"/>
        <end position="261"/>
    </location>
</feature>
<accession>A0AAV7Q9X9</accession>
<dbReference type="EMBL" id="JANPWB010000010">
    <property type="protein sequence ID" value="KAJ1137367.1"/>
    <property type="molecule type" value="Genomic_DNA"/>
</dbReference>
<dbReference type="CDD" id="cd00190">
    <property type="entry name" value="Tryp_SPc"/>
    <property type="match status" value="1"/>
</dbReference>
<dbReference type="InterPro" id="IPR043504">
    <property type="entry name" value="Peptidase_S1_PA_chymotrypsin"/>
</dbReference>
<comment type="caution">
    <text evidence="16">The sequence shown here is derived from an EMBL/GenBank/DDBJ whole genome shotgun (WGS) entry which is preliminary data.</text>
</comment>
<evidence type="ECO:0000256" key="6">
    <source>
        <dbReference type="ARBA" id="ARBA00022825"/>
    </source>
</evidence>
<evidence type="ECO:0000256" key="8">
    <source>
        <dbReference type="ARBA" id="ARBA00023157"/>
    </source>
</evidence>
<keyword evidence="8" id="KW-1015">Disulfide bond</keyword>
<evidence type="ECO:0000259" key="15">
    <source>
        <dbReference type="PROSITE" id="PS50240"/>
    </source>
</evidence>
<comment type="function">
    <text evidence="10">Cleaves peptide substrates after methionine, leucine, and norleucine. Physiological substrates include EZR, alpha-tubulins and the apoptosis inhibitor BIRC5/Survivin. Promotes caspase activation and subsequent apoptosis of target cells.</text>
</comment>
<dbReference type="PROSITE" id="PS50240">
    <property type="entry name" value="TRYPSIN_DOM"/>
    <property type="match status" value="1"/>
</dbReference>
<dbReference type="PANTHER" id="PTHR24250">
    <property type="entry name" value="CHYMOTRYPSIN-RELATED"/>
    <property type="match status" value="1"/>
</dbReference>
<dbReference type="SUPFAM" id="SSF50494">
    <property type="entry name" value="Trypsin-like serine proteases"/>
    <property type="match status" value="1"/>
</dbReference>